<comment type="caution">
    <text evidence="5">The sequence shown here is derived from an EMBL/GenBank/DDBJ whole genome shotgun (WGS) entry which is preliminary data.</text>
</comment>
<dbReference type="InterPro" id="IPR019826">
    <property type="entry name" value="Carboxylesterase_B_AS"/>
</dbReference>
<evidence type="ECO:0000256" key="3">
    <source>
        <dbReference type="RuleBase" id="RU361235"/>
    </source>
</evidence>
<gene>
    <name evidence="5" type="ORF">BP6252_03728</name>
</gene>
<reference evidence="5 6" key="1">
    <citation type="journal article" date="2018" name="IMA Fungus">
        <title>IMA Genome-F 9: Draft genome sequence of Annulohypoxylon stygium, Aspergillus mulundensis, Berkeleyomyces basicola (syn. Thielaviopsis basicola), Ceratocystis smalleyi, two Cercospora beticola strains, Coleophoma cylindrospora, Fusarium fracticaudum, Phialophora cf. hyalina, and Morchella septimelata.</title>
        <authorList>
            <person name="Wingfield B.D."/>
            <person name="Bills G.F."/>
            <person name="Dong Y."/>
            <person name="Huang W."/>
            <person name="Nel W.J."/>
            <person name="Swalarsk-Parry B.S."/>
            <person name="Vaghefi N."/>
            <person name="Wilken P.M."/>
            <person name="An Z."/>
            <person name="de Beer Z.W."/>
            <person name="De Vos L."/>
            <person name="Chen L."/>
            <person name="Duong T.A."/>
            <person name="Gao Y."/>
            <person name="Hammerbacher A."/>
            <person name="Kikkert J.R."/>
            <person name="Li Y."/>
            <person name="Li H."/>
            <person name="Li K."/>
            <person name="Li Q."/>
            <person name="Liu X."/>
            <person name="Ma X."/>
            <person name="Naidoo K."/>
            <person name="Pethybridge S.J."/>
            <person name="Sun J."/>
            <person name="Steenkamp E.T."/>
            <person name="van der Nest M.A."/>
            <person name="van Wyk S."/>
            <person name="Wingfield M.J."/>
            <person name="Xiong C."/>
            <person name="Yue Q."/>
            <person name="Zhang X."/>
        </authorList>
    </citation>
    <scope>NUCLEOTIDE SEQUENCE [LARGE SCALE GENOMIC DNA]</scope>
    <source>
        <strain evidence="5 6">BP6252</strain>
    </source>
</reference>
<keyword evidence="6" id="KW-1185">Reference proteome</keyword>
<dbReference type="Pfam" id="PF00135">
    <property type="entry name" value="COesterase"/>
    <property type="match status" value="2"/>
</dbReference>
<protein>
    <recommendedName>
        <fullName evidence="3">Carboxylic ester hydrolase</fullName>
        <ecNumber evidence="3">3.1.1.-</ecNumber>
    </recommendedName>
</protein>
<dbReference type="PROSITE" id="PS00122">
    <property type="entry name" value="CARBOXYLESTERASE_B_1"/>
    <property type="match status" value="1"/>
</dbReference>
<dbReference type="SUPFAM" id="SSF53474">
    <property type="entry name" value="alpha/beta-Hydrolases"/>
    <property type="match status" value="1"/>
</dbReference>
<dbReference type="InterPro" id="IPR029058">
    <property type="entry name" value="AB_hydrolase_fold"/>
</dbReference>
<dbReference type="STRING" id="1849047.A0A3D8S8F3"/>
<dbReference type="GO" id="GO:0016787">
    <property type="term" value="F:hydrolase activity"/>
    <property type="evidence" value="ECO:0007669"/>
    <property type="project" value="UniProtKB-KW"/>
</dbReference>
<evidence type="ECO:0000313" key="5">
    <source>
        <dbReference type="EMBL" id="RDW82616.1"/>
    </source>
</evidence>
<comment type="similarity">
    <text evidence="1 3">Belongs to the type-B carboxylesterase/lipase family.</text>
</comment>
<evidence type="ECO:0000256" key="2">
    <source>
        <dbReference type="ARBA" id="ARBA00022801"/>
    </source>
</evidence>
<dbReference type="Gene3D" id="3.40.50.1820">
    <property type="entry name" value="alpha/beta hydrolase"/>
    <property type="match status" value="1"/>
</dbReference>
<feature type="domain" description="Carboxylesterase type B" evidence="4">
    <location>
        <begin position="41"/>
        <end position="140"/>
    </location>
</feature>
<name>A0A3D8S8F3_9HELO</name>
<evidence type="ECO:0000256" key="1">
    <source>
        <dbReference type="ARBA" id="ARBA00005964"/>
    </source>
</evidence>
<proteinExistence type="inferred from homology"/>
<dbReference type="EC" id="3.1.1.-" evidence="3"/>
<keyword evidence="2 3" id="KW-0378">Hydrolase</keyword>
<accession>A0A3D8S8F3</accession>
<dbReference type="InterPro" id="IPR002018">
    <property type="entry name" value="CarbesteraseB"/>
</dbReference>
<dbReference type="EMBL" id="PDLM01000003">
    <property type="protein sequence ID" value="RDW82616.1"/>
    <property type="molecule type" value="Genomic_DNA"/>
</dbReference>
<dbReference type="AlphaFoldDB" id="A0A3D8S8F3"/>
<sequence>MDPLTITLSNNQRVKGFVDTYPLLDKSAATSPPPPSLPNSQTPVLKFLGIPYATPGRWRRISEDASWEGVRDCFEFGPIPFQPTGVIPLEQVWFDAPGFHPRTHIKQAEECLSVNVFRPLQIAEGTKLPVYVFIYPAGYGAHQLIGQIVLKRKTRQGPVYQKPSTKHLLPPSGGALRIGCTTKTRHDPTELIRHSLALNKPIIVLTFNYRIGLLGFLNHPDLRDSAGNFGNYGLHDQLYFLRWVQRNVGSFGGDASNVTLMGNSAGAWSIAALMTRKGKEEEMLFRKVIFSSGGPATMSFRPAGSYYPYYDELLARAGVEKSASLEQRLKAIKALPASEILQFSNEYFPYGNFGTTEEVGPGAVFEKASFEYFNVGDYDPHVEACLVGCVTNESTLSGHALKMATVKGHRDYIERFPEAVQKDLFELYPLEDQDSKDIKTATGYQILADHIFNGPSYHIAKTLSTIPNKQTGNTMPVYNFRVAEELFPSRAADLGAFHTSDLALTFLTTTLWAPGSSQDLTAKMWAERWIDFFHSKTPGEHWLGFEEKAKKRAVVGPQGEFRTEIVGDGDEKSLLEGKRLEWWSRTLLNGGHEAIRIRAKKGDVLKAGLGETMDKMP</sequence>
<feature type="domain" description="Carboxylesterase type B" evidence="4">
    <location>
        <begin position="173"/>
        <end position="549"/>
    </location>
</feature>
<evidence type="ECO:0000259" key="4">
    <source>
        <dbReference type="Pfam" id="PF00135"/>
    </source>
</evidence>
<dbReference type="Proteomes" id="UP000256645">
    <property type="component" value="Unassembled WGS sequence"/>
</dbReference>
<dbReference type="OrthoDB" id="3200163at2759"/>
<evidence type="ECO:0000313" key="6">
    <source>
        <dbReference type="Proteomes" id="UP000256645"/>
    </source>
</evidence>
<dbReference type="InterPro" id="IPR050309">
    <property type="entry name" value="Type-B_Carboxylest/Lipase"/>
</dbReference>
<dbReference type="PANTHER" id="PTHR11559">
    <property type="entry name" value="CARBOXYLESTERASE"/>
    <property type="match status" value="1"/>
</dbReference>
<organism evidence="5 6">
    <name type="scientific">Coleophoma cylindrospora</name>
    <dbReference type="NCBI Taxonomy" id="1849047"/>
    <lineage>
        <taxon>Eukaryota</taxon>
        <taxon>Fungi</taxon>
        <taxon>Dikarya</taxon>
        <taxon>Ascomycota</taxon>
        <taxon>Pezizomycotina</taxon>
        <taxon>Leotiomycetes</taxon>
        <taxon>Helotiales</taxon>
        <taxon>Dermateaceae</taxon>
        <taxon>Coleophoma</taxon>
    </lineage>
</organism>